<dbReference type="EMBL" id="JACGWK010000005">
    <property type="protein sequence ID" value="KAL0353797.1"/>
    <property type="molecule type" value="Genomic_DNA"/>
</dbReference>
<reference evidence="2" key="2">
    <citation type="journal article" date="2024" name="Plant">
        <title>Genomic evolution and insights into agronomic trait innovations of Sesamum species.</title>
        <authorList>
            <person name="Miao H."/>
            <person name="Wang L."/>
            <person name="Qu L."/>
            <person name="Liu H."/>
            <person name="Sun Y."/>
            <person name="Le M."/>
            <person name="Wang Q."/>
            <person name="Wei S."/>
            <person name="Zheng Y."/>
            <person name="Lin W."/>
            <person name="Duan Y."/>
            <person name="Cao H."/>
            <person name="Xiong S."/>
            <person name="Wang X."/>
            <person name="Wei L."/>
            <person name="Li C."/>
            <person name="Ma Q."/>
            <person name="Ju M."/>
            <person name="Zhao R."/>
            <person name="Li G."/>
            <person name="Mu C."/>
            <person name="Tian Q."/>
            <person name="Mei H."/>
            <person name="Zhang T."/>
            <person name="Gao T."/>
            <person name="Zhang H."/>
        </authorList>
    </citation>
    <scope>NUCLEOTIDE SEQUENCE</scope>
    <source>
        <strain evidence="2">G01</strain>
    </source>
</reference>
<comment type="caution">
    <text evidence="2">The sequence shown here is derived from an EMBL/GenBank/DDBJ whole genome shotgun (WGS) entry which is preliminary data.</text>
</comment>
<evidence type="ECO:0000313" key="2">
    <source>
        <dbReference type="EMBL" id="KAL0353797.1"/>
    </source>
</evidence>
<dbReference type="InterPro" id="IPR006747">
    <property type="entry name" value="DUF599"/>
</dbReference>
<keyword evidence="1" id="KW-0812">Transmembrane</keyword>
<name>A0AAW2PD26_9LAMI</name>
<keyword evidence="1" id="KW-1133">Transmembrane helix</keyword>
<protein>
    <submittedName>
        <fullName evidence="2">Uncharacterized protein</fullName>
    </submittedName>
</protein>
<accession>A0AAW2PD26</accession>
<dbReference type="Pfam" id="PF04654">
    <property type="entry name" value="DUF599"/>
    <property type="match status" value="1"/>
</dbReference>
<sequence>MNVFTSSYVYGRRFPSMVYIKHIATFLLCGGFCPFCSDGEVLCLHQLPQQHNRTARYVFYANFPISMPNSDIPVSCVVKDVMRRSNFWLIGLRSLFFTTNLLPWIFGPILMFLCSVITVGLSMNLYRNTTLLHQYKQ</sequence>
<proteinExistence type="predicted"/>
<dbReference type="PANTHER" id="PTHR31168">
    <property type="entry name" value="OS02G0292800 PROTEIN"/>
    <property type="match status" value="1"/>
</dbReference>
<dbReference type="AlphaFoldDB" id="A0AAW2PD26"/>
<organism evidence="2">
    <name type="scientific">Sesamum angustifolium</name>
    <dbReference type="NCBI Taxonomy" id="2727405"/>
    <lineage>
        <taxon>Eukaryota</taxon>
        <taxon>Viridiplantae</taxon>
        <taxon>Streptophyta</taxon>
        <taxon>Embryophyta</taxon>
        <taxon>Tracheophyta</taxon>
        <taxon>Spermatophyta</taxon>
        <taxon>Magnoliopsida</taxon>
        <taxon>eudicotyledons</taxon>
        <taxon>Gunneridae</taxon>
        <taxon>Pentapetalae</taxon>
        <taxon>asterids</taxon>
        <taxon>lamiids</taxon>
        <taxon>Lamiales</taxon>
        <taxon>Pedaliaceae</taxon>
        <taxon>Sesamum</taxon>
    </lineage>
</organism>
<feature type="transmembrane region" description="Helical" evidence="1">
    <location>
        <begin position="101"/>
        <end position="126"/>
    </location>
</feature>
<dbReference type="PANTHER" id="PTHR31168:SF30">
    <property type="entry name" value="DUF599 DOMAIN-CONTAINING PROTEIN"/>
    <property type="match status" value="1"/>
</dbReference>
<keyword evidence="1" id="KW-0472">Membrane</keyword>
<reference evidence="2" key="1">
    <citation type="submission" date="2020-06" db="EMBL/GenBank/DDBJ databases">
        <authorList>
            <person name="Li T."/>
            <person name="Hu X."/>
            <person name="Zhang T."/>
            <person name="Song X."/>
            <person name="Zhang H."/>
            <person name="Dai N."/>
            <person name="Sheng W."/>
            <person name="Hou X."/>
            <person name="Wei L."/>
        </authorList>
    </citation>
    <scope>NUCLEOTIDE SEQUENCE</scope>
    <source>
        <strain evidence="2">G01</strain>
        <tissue evidence="2">Leaf</tissue>
    </source>
</reference>
<evidence type="ECO:0000256" key="1">
    <source>
        <dbReference type="SAM" id="Phobius"/>
    </source>
</evidence>
<gene>
    <name evidence="2" type="ORF">Sangu_0961000</name>
</gene>